<feature type="domain" description="SET" evidence="2">
    <location>
        <begin position="42"/>
        <end position="247"/>
    </location>
</feature>
<dbReference type="InterPro" id="IPR046341">
    <property type="entry name" value="SET_dom_sf"/>
</dbReference>
<name>A0A7S1Z9M3_TRICV</name>
<sequence length="367" mass="40565">MLAPFLLALCFAVFAQPPAALADKGTDELVSWIRSKGGHIDPRQEIRNVDPADPTSLRGIFATEDIPEGELLLSLPFDDTIITADADKGDRLDQCGSARALRREMALGRESKFAPYVELLLGQRGTTVGIPNAWTAGGIELLRKVTGENLPPLDNERHITWWMNDCGGDPESDPLGADAALIQVARAVGVSDEDGSYATCMAPYYDLYNHRNGKWENTRPDAMLGEHFKMWARRDIRKGDQIYNSYGIGTPETLRDYGFVEQTPRTFSFEIPGVGTASFGLDEGEDGAPVAAWHNQPDDTRRTLEFLIVELHRLRGVEVWWGENLEEVGKVPDDESGKVLGYMRVLISAIEAATAVLPEYEGEFPDL</sequence>
<gene>
    <name evidence="3" type="ORF">OSIN01602_LOCUS6535</name>
</gene>
<dbReference type="GO" id="GO:0016279">
    <property type="term" value="F:protein-lysine N-methyltransferase activity"/>
    <property type="evidence" value="ECO:0007669"/>
    <property type="project" value="TreeGrafter"/>
</dbReference>
<evidence type="ECO:0000259" key="2">
    <source>
        <dbReference type="PROSITE" id="PS50280"/>
    </source>
</evidence>
<dbReference type="PROSITE" id="PS50280">
    <property type="entry name" value="SET"/>
    <property type="match status" value="1"/>
</dbReference>
<evidence type="ECO:0000256" key="1">
    <source>
        <dbReference type="SAM" id="SignalP"/>
    </source>
</evidence>
<proteinExistence type="predicted"/>
<dbReference type="PANTHER" id="PTHR13271:SF151">
    <property type="entry name" value="SET DOMAIN-CONTAINING PROTEIN 4"/>
    <property type="match status" value="1"/>
</dbReference>
<dbReference type="InterPro" id="IPR050600">
    <property type="entry name" value="SETD3_SETD6_MTase"/>
</dbReference>
<dbReference type="InterPro" id="IPR001214">
    <property type="entry name" value="SET_dom"/>
</dbReference>
<feature type="chain" id="PRO_5030709381" description="SET domain-containing protein" evidence="1">
    <location>
        <begin position="23"/>
        <end position="367"/>
    </location>
</feature>
<protein>
    <recommendedName>
        <fullName evidence="2">SET domain-containing protein</fullName>
    </recommendedName>
</protein>
<keyword evidence="1" id="KW-0732">Signal</keyword>
<reference evidence="3" key="1">
    <citation type="submission" date="2021-01" db="EMBL/GenBank/DDBJ databases">
        <authorList>
            <person name="Corre E."/>
            <person name="Pelletier E."/>
            <person name="Niang G."/>
            <person name="Scheremetjew M."/>
            <person name="Finn R."/>
            <person name="Kale V."/>
            <person name="Holt S."/>
            <person name="Cochrane G."/>
            <person name="Meng A."/>
            <person name="Brown T."/>
            <person name="Cohen L."/>
        </authorList>
    </citation>
    <scope>NUCLEOTIDE SEQUENCE</scope>
    <source>
        <strain evidence="3">Grunow 1884</strain>
    </source>
</reference>
<dbReference type="PANTHER" id="PTHR13271">
    <property type="entry name" value="UNCHARACTERIZED PUTATIVE METHYLTRANSFERASE"/>
    <property type="match status" value="1"/>
</dbReference>
<organism evidence="3">
    <name type="scientific">Trieres chinensis</name>
    <name type="common">Marine centric diatom</name>
    <name type="synonym">Odontella sinensis</name>
    <dbReference type="NCBI Taxonomy" id="1514140"/>
    <lineage>
        <taxon>Eukaryota</taxon>
        <taxon>Sar</taxon>
        <taxon>Stramenopiles</taxon>
        <taxon>Ochrophyta</taxon>
        <taxon>Bacillariophyta</taxon>
        <taxon>Mediophyceae</taxon>
        <taxon>Biddulphiophycidae</taxon>
        <taxon>Eupodiscales</taxon>
        <taxon>Parodontellaceae</taxon>
        <taxon>Trieres</taxon>
    </lineage>
</organism>
<dbReference type="Pfam" id="PF00856">
    <property type="entry name" value="SET"/>
    <property type="match status" value="1"/>
</dbReference>
<dbReference type="SUPFAM" id="SSF82199">
    <property type="entry name" value="SET domain"/>
    <property type="match status" value="1"/>
</dbReference>
<dbReference type="AlphaFoldDB" id="A0A7S1Z9M3"/>
<dbReference type="CDD" id="cd10527">
    <property type="entry name" value="SET_LSMT"/>
    <property type="match status" value="1"/>
</dbReference>
<evidence type="ECO:0000313" key="3">
    <source>
        <dbReference type="EMBL" id="CAD9332272.1"/>
    </source>
</evidence>
<feature type="signal peptide" evidence="1">
    <location>
        <begin position="1"/>
        <end position="22"/>
    </location>
</feature>
<dbReference type="Gene3D" id="3.90.1410.10">
    <property type="entry name" value="set domain protein methyltransferase, domain 1"/>
    <property type="match status" value="1"/>
</dbReference>
<dbReference type="EMBL" id="HBGO01011669">
    <property type="protein sequence ID" value="CAD9332272.1"/>
    <property type="molecule type" value="Transcribed_RNA"/>
</dbReference>
<accession>A0A7S1Z9M3</accession>